<dbReference type="Proteomes" id="UP000691718">
    <property type="component" value="Unassembled WGS sequence"/>
</dbReference>
<name>A0A8S3XVJ1_PARAO</name>
<comment type="caution">
    <text evidence="4">The sequence shown here is derived from an EMBL/GenBank/DDBJ whole genome shotgun (WGS) entry which is preliminary data.</text>
</comment>
<evidence type="ECO:0000256" key="1">
    <source>
        <dbReference type="ARBA" id="ARBA00022614"/>
    </source>
</evidence>
<sequence length="710" mass="81569">MGTVTTGFLLLLSASLIAGYCPREEHHHLGFCAYRIKCFNTIKGATLGQECQGASNNDIMVDLTLQDAYDGFLVNVTDTEFLTSITSLKVLGNWPQTNLSFLEYTVRLTNLNLGNMQIKQIYGRPFQYLSRLEILDLSHNQLSEIDELFTFEYSNKIKKLYLAYNKISEIPGYVFQELTSLIELDLSNNLIEDLNEEPFSNLTNLETLNLNNNCIKYLNGAINKKLLNLKHLFINNNKINNIDDKSLDKIYHLETFEFSNNKLNKLMPKLLYRHWDHFGGHLKCRIILSGNQLSVIKNATSKELKERIDKHRIDGLRTELDLSKNEIERIEYNGFQYVANIMNLDVSHNRLRSFVVNITDLANIRFFNLSNNFITGLDFTTFSHMNNLQNLDLSNNRFDYVPDQSLSYTHNLKQLNITYNGITQVEGFHVTFHTSGGILDLSNNTLSSFNVSPGQANGLIELILHSNNISDASQIQLKHLRNLTKLDLSKNIIGGLNESSLQLPVTLIFLDLSSNRIKNISPSTFYRVTHLRTLRLAHNYLKNIEYGTFRGLTSLLNLDISFNMITNLNSKALLDLKFLRFLSIRHNDMVSLECNAWISHKNDLIVFLDGNKFSCEWLETVLTDYNNGYSKMHPAVNYPQIAGSSLEGIPCVKGPDNLIRPRYVMVDERLLAINQKILEAVKEQTSYLRKYIWRYFLHEANRTDGMQSYK</sequence>
<evidence type="ECO:0000313" key="4">
    <source>
        <dbReference type="EMBL" id="CAG5043126.1"/>
    </source>
</evidence>
<dbReference type="EMBL" id="CAJQZP010001393">
    <property type="protein sequence ID" value="CAG5043126.1"/>
    <property type="molecule type" value="Genomic_DNA"/>
</dbReference>
<protein>
    <submittedName>
        <fullName evidence="4">(apollo) hypothetical protein</fullName>
    </submittedName>
</protein>
<dbReference type="InterPro" id="IPR001611">
    <property type="entry name" value="Leu-rich_rpt"/>
</dbReference>
<dbReference type="Pfam" id="PF13855">
    <property type="entry name" value="LRR_8"/>
    <property type="match status" value="4"/>
</dbReference>
<evidence type="ECO:0000313" key="5">
    <source>
        <dbReference type="Proteomes" id="UP000691718"/>
    </source>
</evidence>
<keyword evidence="3" id="KW-0732">Signal</keyword>
<keyword evidence="2" id="KW-0677">Repeat</keyword>
<proteinExistence type="predicted"/>
<feature type="signal peptide" evidence="3">
    <location>
        <begin position="1"/>
        <end position="19"/>
    </location>
</feature>
<dbReference type="InterPro" id="IPR003591">
    <property type="entry name" value="Leu-rich_rpt_typical-subtyp"/>
</dbReference>
<evidence type="ECO:0000256" key="2">
    <source>
        <dbReference type="ARBA" id="ARBA00022737"/>
    </source>
</evidence>
<organism evidence="4 5">
    <name type="scientific">Parnassius apollo</name>
    <name type="common">Apollo butterfly</name>
    <name type="synonym">Papilio apollo</name>
    <dbReference type="NCBI Taxonomy" id="110799"/>
    <lineage>
        <taxon>Eukaryota</taxon>
        <taxon>Metazoa</taxon>
        <taxon>Ecdysozoa</taxon>
        <taxon>Arthropoda</taxon>
        <taxon>Hexapoda</taxon>
        <taxon>Insecta</taxon>
        <taxon>Pterygota</taxon>
        <taxon>Neoptera</taxon>
        <taxon>Endopterygota</taxon>
        <taxon>Lepidoptera</taxon>
        <taxon>Glossata</taxon>
        <taxon>Ditrysia</taxon>
        <taxon>Papilionoidea</taxon>
        <taxon>Papilionidae</taxon>
        <taxon>Parnassiinae</taxon>
        <taxon>Parnassini</taxon>
        <taxon>Parnassius</taxon>
        <taxon>Parnassius</taxon>
    </lineage>
</organism>
<reference evidence="4" key="1">
    <citation type="submission" date="2021-04" db="EMBL/GenBank/DDBJ databases">
        <authorList>
            <person name="Tunstrom K."/>
        </authorList>
    </citation>
    <scope>NUCLEOTIDE SEQUENCE</scope>
</reference>
<dbReference type="FunFam" id="3.80.10.10:FF:001164">
    <property type="entry name" value="GH01279p"/>
    <property type="match status" value="1"/>
</dbReference>
<dbReference type="PANTHER" id="PTHR24366:SF96">
    <property type="entry name" value="LEUCINE RICH REPEAT CONTAINING 53"/>
    <property type="match status" value="1"/>
</dbReference>
<accession>A0A8S3XVJ1</accession>
<gene>
    <name evidence="4" type="ORF">PAPOLLO_LOCUS22609</name>
</gene>
<dbReference type="OrthoDB" id="1055097at2759"/>
<dbReference type="SMART" id="SM00365">
    <property type="entry name" value="LRR_SD22"/>
    <property type="match status" value="9"/>
</dbReference>
<dbReference type="AlphaFoldDB" id="A0A8S3XVJ1"/>
<dbReference type="PROSITE" id="PS51450">
    <property type="entry name" value="LRR"/>
    <property type="match status" value="7"/>
</dbReference>
<dbReference type="SMART" id="SM00369">
    <property type="entry name" value="LRR_TYP"/>
    <property type="match status" value="13"/>
</dbReference>
<evidence type="ECO:0000256" key="3">
    <source>
        <dbReference type="SAM" id="SignalP"/>
    </source>
</evidence>
<keyword evidence="1" id="KW-0433">Leucine-rich repeat</keyword>
<feature type="chain" id="PRO_5035868048" evidence="3">
    <location>
        <begin position="20"/>
        <end position="710"/>
    </location>
</feature>
<keyword evidence="5" id="KW-1185">Reference proteome</keyword>
<dbReference type="PANTHER" id="PTHR24366">
    <property type="entry name" value="IG(IMMUNOGLOBULIN) AND LRR(LEUCINE RICH REPEAT) DOMAINS"/>
    <property type="match status" value="1"/>
</dbReference>